<dbReference type="SUPFAM" id="SSF55681">
    <property type="entry name" value="Class II aaRS and biotin synthetases"/>
    <property type="match status" value="1"/>
</dbReference>
<dbReference type="Pfam" id="PF03099">
    <property type="entry name" value="BPL_LplA_LipB"/>
    <property type="match status" value="1"/>
</dbReference>
<proteinExistence type="predicted"/>
<evidence type="ECO:0000313" key="3">
    <source>
        <dbReference type="EMBL" id="CDY16765.1"/>
    </source>
</evidence>
<dbReference type="InterPro" id="IPR045864">
    <property type="entry name" value="aa-tRNA-synth_II/BPL/LPL"/>
</dbReference>
<accession>A0A078FQL7</accession>
<evidence type="ECO:0000313" key="4">
    <source>
        <dbReference type="Proteomes" id="UP000028999"/>
    </source>
</evidence>
<protein>
    <submittedName>
        <fullName evidence="2">(rape) hypothetical protein</fullName>
    </submittedName>
    <submittedName>
        <fullName evidence="3">BnaA09g06170D protein</fullName>
    </submittedName>
</protein>
<dbReference type="STRING" id="3708.A0A078FQL7"/>
<sequence length="193" mass="21771">MFSFTLEIEDGRTVPLIQYVVGLAVTEAVKSVCDKKGLPYTDVKIKWRNDIYLNSLKIGGVLPQCTDQRSVGLNVDNEQPTTCLNAVLKDLSPMSDLFKKKNFLVPSLIRLKRYLIYSCAQRIPNVVMMALQLLVLKRFLETLSTQNFGISLMFPGLTSSGYLLAIGDDNQMYELHPDGNSFDFLKGLVRRKL</sequence>
<dbReference type="Proteomes" id="UP001295469">
    <property type="component" value="Chromosome A09"/>
</dbReference>
<dbReference type="Proteomes" id="UP000028999">
    <property type="component" value="Unassembled WGS sequence"/>
</dbReference>
<reference evidence="2" key="3">
    <citation type="submission" date="2021-01" db="EMBL/GenBank/DDBJ databases">
        <authorList>
            <consortium name="Genoscope - CEA"/>
            <person name="William W."/>
        </authorList>
    </citation>
    <scope>NUCLEOTIDE SEQUENCE</scope>
</reference>
<reference evidence="3" key="2">
    <citation type="submission" date="2014-06" db="EMBL/GenBank/DDBJ databases">
        <authorList>
            <person name="Genoscope - CEA"/>
        </authorList>
    </citation>
    <scope>NUCLEOTIDE SEQUENCE</scope>
</reference>
<dbReference type="Gramene" id="CDY16765">
    <property type="protein sequence ID" value="CDY16765"/>
    <property type="gene ID" value="GSBRNA2T00094641001"/>
</dbReference>
<dbReference type="AlphaFoldDB" id="A0A078FQL7"/>
<feature type="domain" description="BPL/LPL catalytic" evidence="1">
    <location>
        <begin position="1"/>
        <end position="66"/>
    </location>
</feature>
<reference evidence="3 4" key="1">
    <citation type="journal article" date="2014" name="Science">
        <title>Plant genetics. Early allopolyploid evolution in the post-Neolithic Brassica napus oilseed genome.</title>
        <authorList>
            <person name="Chalhoub B."/>
            <person name="Denoeud F."/>
            <person name="Liu S."/>
            <person name="Parkin I.A."/>
            <person name="Tang H."/>
            <person name="Wang X."/>
            <person name="Chiquet J."/>
            <person name="Belcram H."/>
            <person name="Tong C."/>
            <person name="Samans B."/>
            <person name="Correa M."/>
            <person name="Da Silva C."/>
            <person name="Just J."/>
            <person name="Falentin C."/>
            <person name="Koh C.S."/>
            <person name="Le Clainche I."/>
            <person name="Bernard M."/>
            <person name="Bento P."/>
            <person name="Noel B."/>
            <person name="Labadie K."/>
            <person name="Alberti A."/>
            <person name="Charles M."/>
            <person name="Arnaud D."/>
            <person name="Guo H."/>
            <person name="Daviaud C."/>
            <person name="Alamery S."/>
            <person name="Jabbari K."/>
            <person name="Zhao M."/>
            <person name="Edger P.P."/>
            <person name="Chelaifa H."/>
            <person name="Tack D."/>
            <person name="Lassalle G."/>
            <person name="Mestiri I."/>
            <person name="Schnel N."/>
            <person name="Le Paslier M.C."/>
            <person name="Fan G."/>
            <person name="Renault V."/>
            <person name="Bayer P.E."/>
            <person name="Golicz A.A."/>
            <person name="Manoli S."/>
            <person name="Lee T.H."/>
            <person name="Thi V.H."/>
            <person name="Chalabi S."/>
            <person name="Hu Q."/>
            <person name="Fan C."/>
            <person name="Tollenaere R."/>
            <person name="Lu Y."/>
            <person name="Battail C."/>
            <person name="Shen J."/>
            <person name="Sidebottom C.H."/>
            <person name="Wang X."/>
            <person name="Canaguier A."/>
            <person name="Chauveau A."/>
            <person name="Berard A."/>
            <person name="Deniot G."/>
            <person name="Guan M."/>
            <person name="Liu Z."/>
            <person name="Sun F."/>
            <person name="Lim Y.P."/>
            <person name="Lyons E."/>
            <person name="Town C.D."/>
            <person name="Bancroft I."/>
            <person name="Wang X."/>
            <person name="Meng J."/>
            <person name="Ma J."/>
            <person name="Pires J.C."/>
            <person name="King G.J."/>
            <person name="Brunel D."/>
            <person name="Delourme R."/>
            <person name="Renard M."/>
            <person name="Aury J.M."/>
            <person name="Adams K.L."/>
            <person name="Batley J."/>
            <person name="Snowdon R.J."/>
            <person name="Tost J."/>
            <person name="Edwards D."/>
            <person name="Zhou Y."/>
            <person name="Hua W."/>
            <person name="Sharpe A.G."/>
            <person name="Paterson A.H."/>
            <person name="Guan C."/>
            <person name="Wincker P."/>
        </authorList>
    </citation>
    <scope>NUCLEOTIDE SEQUENCE [LARGE SCALE GENOMIC DNA]</scope>
    <source>
        <strain evidence="4">cv. Darmor-bzh</strain>
    </source>
</reference>
<keyword evidence="4" id="KW-1185">Reference proteome</keyword>
<dbReference type="Gene3D" id="3.30.930.10">
    <property type="entry name" value="Bira Bifunctional Protein, Domain 2"/>
    <property type="match status" value="1"/>
</dbReference>
<dbReference type="PANTHER" id="PTHR12835">
    <property type="entry name" value="BIOTIN PROTEIN LIGASE"/>
    <property type="match status" value="1"/>
</dbReference>
<evidence type="ECO:0000259" key="1">
    <source>
        <dbReference type="Pfam" id="PF03099"/>
    </source>
</evidence>
<dbReference type="EMBL" id="HG994363">
    <property type="protein sequence ID" value="CAF2036988.1"/>
    <property type="molecule type" value="Genomic_DNA"/>
</dbReference>
<name>A0A078FQL7_BRANA</name>
<dbReference type="PANTHER" id="PTHR12835:SF5">
    <property type="entry name" value="BIOTIN--PROTEIN LIGASE"/>
    <property type="match status" value="1"/>
</dbReference>
<dbReference type="PaxDb" id="3708-A0A078FQL7"/>
<dbReference type="InterPro" id="IPR004143">
    <property type="entry name" value="BPL_LPL_catalytic"/>
</dbReference>
<dbReference type="SMR" id="A0A078FQL7"/>
<gene>
    <name evidence="3" type="primary">BnaA09g06170D</name>
    <name evidence="2" type="ORF">DARMORV10_A09P07790.1</name>
    <name evidence="3" type="ORF">GSBRNA2T00094641001</name>
</gene>
<dbReference type="EMBL" id="LK032067">
    <property type="protein sequence ID" value="CDY16765.1"/>
    <property type="molecule type" value="Genomic_DNA"/>
</dbReference>
<organism evidence="3 4">
    <name type="scientific">Brassica napus</name>
    <name type="common">Rape</name>
    <dbReference type="NCBI Taxonomy" id="3708"/>
    <lineage>
        <taxon>Eukaryota</taxon>
        <taxon>Viridiplantae</taxon>
        <taxon>Streptophyta</taxon>
        <taxon>Embryophyta</taxon>
        <taxon>Tracheophyta</taxon>
        <taxon>Spermatophyta</taxon>
        <taxon>Magnoliopsida</taxon>
        <taxon>eudicotyledons</taxon>
        <taxon>Gunneridae</taxon>
        <taxon>Pentapetalae</taxon>
        <taxon>rosids</taxon>
        <taxon>malvids</taxon>
        <taxon>Brassicales</taxon>
        <taxon>Brassicaceae</taxon>
        <taxon>Brassiceae</taxon>
        <taxon>Brassica</taxon>
    </lineage>
</organism>
<evidence type="ECO:0000313" key="2">
    <source>
        <dbReference type="EMBL" id="CAF2036988.1"/>
    </source>
</evidence>